<dbReference type="InterPro" id="IPR046373">
    <property type="entry name" value="Acyl-CoA_Oxase/DH_mid-dom_sf"/>
</dbReference>
<dbReference type="SUPFAM" id="SSF47203">
    <property type="entry name" value="Acyl-CoA dehydrogenase C-terminal domain-like"/>
    <property type="match status" value="1"/>
</dbReference>
<dbReference type="GO" id="GO:0003995">
    <property type="term" value="F:acyl-CoA dehydrogenase activity"/>
    <property type="evidence" value="ECO:0007669"/>
    <property type="project" value="TreeGrafter"/>
</dbReference>
<dbReference type="SUPFAM" id="SSF56645">
    <property type="entry name" value="Acyl-CoA dehydrogenase NM domain-like"/>
    <property type="match status" value="1"/>
</dbReference>
<dbReference type="InterPro" id="IPR050741">
    <property type="entry name" value="Acyl-CoA_dehydrogenase"/>
</dbReference>
<dbReference type="InterPro" id="IPR013107">
    <property type="entry name" value="Acyl-CoA_DH_C"/>
</dbReference>
<dbReference type="PANTHER" id="PTHR48083">
    <property type="entry name" value="MEDIUM-CHAIN SPECIFIC ACYL-COA DEHYDROGENASE, MITOCHONDRIAL-RELATED"/>
    <property type="match status" value="1"/>
</dbReference>
<dbReference type="GO" id="GO:0050660">
    <property type="term" value="F:flavin adenine dinucleotide binding"/>
    <property type="evidence" value="ECO:0007669"/>
    <property type="project" value="InterPro"/>
</dbReference>
<comment type="caution">
    <text evidence="3">The sequence shown here is derived from an EMBL/GenBank/DDBJ whole genome shotgun (WGS) entry which is preliminary data.</text>
</comment>
<dbReference type="PANTHER" id="PTHR48083:SF19">
    <property type="entry name" value="FLAVIN-DEPENDENT MONOOXYGENASE, OXYGENASE SUBUNIT HSAA"/>
    <property type="match status" value="1"/>
</dbReference>
<dbReference type="Pfam" id="PF08028">
    <property type="entry name" value="Acyl-CoA_dh_2"/>
    <property type="match status" value="1"/>
</dbReference>
<dbReference type="AlphaFoldDB" id="A0AAE4U554"/>
<dbReference type="InterPro" id="IPR009100">
    <property type="entry name" value="AcylCoA_DH/oxidase_NM_dom_sf"/>
</dbReference>
<evidence type="ECO:0000313" key="4">
    <source>
        <dbReference type="Proteomes" id="UP001185873"/>
    </source>
</evidence>
<dbReference type="Gene3D" id="1.20.140.10">
    <property type="entry name" value="Butyryl-CoA Dehydrogenase, subunit A, domain 3"/>
    <property type="match status" value="1"/>
</dbReference>
<name>A0AAE4U554_9ACTN</name>
<accession>A0AAE4U554</accession>
<reference evidence="3" key="1">
    <citation type="submission" date="2023-10" db="EMBL/GenBank/DDBJ databases">
        <title>Development of a sustainable strategy for remediation of hydrocarbon-contaminated territories based on the waste exchange concept.</title>
        <authorList>
            <person name="Krivoruchko A."/>
        </authorList>
    </citation>
    <scope>NUCLEOTIDE SEQUENCE</scope>
    <source>
        <strain evidence="3">IEGM 1175</strain>
    </source>
</reference>
<gene>
    <name evidence="3" type="ORF">R3P82_10065</name>
</gene>
<dbReference type="Gene3D" id="2.40.110.10">
    <property type="entry name" value="Butyryl-CoA Dehydrogenase, subunit A, domain 2"/>
    <property type="match status" value="1"/>
</dbReference>
<sequence>MTGTLISPDSVLPAVTADRDALFAEGLEADTLGKLPDSTVTRMKDAGVIRLLQPVDYGGMEATPRQFAETVMGIARINPSAGWVAGIVGVHPWQLAMADKSVQDDVWGTDPDTWMASPYMPNGVAVRVDGGYRMSGRWSFSSGTDHCTWAFLGAMAHDADGNMELPPRMLHVVIPRTDYEIIEDSWDVVGLKGTGSKDLVVENAFIPDERVMEYDHLIDGSQVARAGLEQTVYRMPWSCVFPLGITAATVGISEGLLDTAREYLEDRIGAQGTAIKDDPYVLYQLGESEAKIYQARQALIANAEEIHDIVDRGDEVSFARRAQGRRTQAEAAWTAVRAVDNIYARCGGTALRMDKPMQRFWRDAHAGLHHAIHVPSTVFHASALSSLGVDPEGPLRAMI</sequence>
<dbReference type="RefSeq" id="WP_317470031.1">
    <property type="nucleotide sequence ID" value="NZ_JAWLKJ010000002.1"/>
</dbReference>
<evidence type="ECO:0000313" key="3">
    <source>
        <dbReference type="EMBL" id="MDV6299457.1"/>
    </source>
</evidence>
<dbReference type="GO" id="GO:0016712">
    <property type="term" value="F:oxidoreductase activity, acting on paired donors, with incorporation or reduction of molecular oxygen, reduced flavin or flavoprotein as one donor, and incorporation of one atom of oxygen"/>
    <property type="evidence" value="ECO:0007669"/>
    <property type="project" value="TreeGrafter"/>
</dbReference>
<protein>
    <submittedName>
        <fullName evidence="3">Acyl-CoA dehydrogenase family protein</fullName>
    </submittedName>
</protein>
<feature type="domain" description="Acyl-CoA dehydrogenase C-terminal" evidence="2">
    <location>
        <begin position="243"/>
        <end position="374"/>
    </location>
</feature>
<dbReference type="Proteomes" id="UP001185873">
    <property type="component" value="Unassembled WGS sequence"/>
</dbReference>
<dbReference type="InterPro" id="IPR037069">
    <property type="entry name" value="AcylCoA_DH/ox_N_sf"/>
</dbReference>
<dbReference type="Gene3D" id="1.10.540.10">
    <property type="entry name" value="Acyl-CoA dehydrogenase/oxidase, N-terminal domain"/>
    <property type="match status" value="1"/>
</dbReference>
<keyword evidence="1" id="KW-0560">Oxidoreductase</keyword>
<dbReference type="PIRSF" id="PIRSF016578">
    <property type="entry name" value="HsaA"/>
    <property type="match status" value="1"/>
</dbReference>
<dbReference type="InterPro" id="IPR036250">
    <property type="entry name" value="AcylCo_DH-like_C"/>
</dbReference>
<evidence type="ECO:0000256" key="1">
    <source>
        <dbReference type="ARBA" id="ARBA00023002"/>
    </source>
</evidence>
<dbReference type="EMBL" id="JAWLKJ010000002">
    <property type="protein sequence ID" value="MDV6299457.1"/>
    <property type="molecule type" value="Genomic_DNA"/>
</dbReference>
<dbReference type="GO" id="GO:0033539">
    <property type="term" value="P:fatty acid beta-oxidation using acyl-CoA dehydrogenase"/>
    <property type="evidence" value="ECO:0007669"/>
    <property type="project" value="TreeGrafter"/>
</dbReference>
<dbReference type="GO" id="GO:0005737">
    <property type="term" value="C:cytoplasm"/>
    <property type="evidence" value="ECO:0007669"/>
    <property type="project" value="TreeGrafter"/>
</dbReference>
<organism evidence="3 4">
    <name type="scientific">Dietzia maris</name>
    <dbReference type="NCBI Taxonomy" id="37915"/>
    <lineage>
        <taxon>Bacteria</taxon>
        <taxon>Bacillati</taxon>
        <taxon>Actinomycetota</taxon>
        <taxon>Actinomycetes</taxon>
        <taxon>Mycobacteriales</taxon>
        <taxon>Dietziaceae</taxon>
        <taxon>Dietzia</taxon>
    </lineage>
</organism>
<proteinExistence type="predicted"/>
<evidence type="ECO:0000259" key="2">
    <source>
        <dbReference type="Pfam" id="PF08028"/>
    </source>
</evidence>